<keyword evidence="9" id="KW-1185">Reference proteome</keyword>
<accession>A0A074JET8</accession>
<dbReference type="STRING" id="1353537.TP2_00935"/>
<keyword evidence="6" id="KW-0472">Membrane</keyword>
<evidence type="ECO:0000256" key="7">
    <source>
        <dbReference type="RuleBase" id="RU003879"/>
    </source>
</evidence>
<proteinExistence type="inferred from homology"/>
<dbReference type="GO" id="GO:0015031">
    <property type="term" value="P:protein transport"/>
    <property type="evidence" value="ECO:0007669"/>
    <property type="project" value="UniProtKB-KW"/>
</dbReference>
<sequence length="127" mass="13273">MFAFGQARARRRPALTPMIDVVFLLLVFFMLASRFGVERTLELTIGGGGAQAEWSGPPRLVDIGADGALALNGQPVVLSDLATDLAPLMEAATDPVVLRPKGGDLAAVTQVLDALRGAGLTHLVLVP</sequence>
<comment type="similarity">
    <text evidence="2 7">Belongs to the ExbD/TolR family.</text>
</comment>
<keyword evidence="5" id="KW-1133">Transmembrane helix</keyword>
<evidence type="ECO:0000256" key="3">
    <source>
        <dbReference type="ARBA" id="ARBA00022475"/>
    </source>
</evidence>
<dbReference type="PANTHER" id="PTHR30558:SF3">
    <property type="entry name" value="BIOPOLYMER TRANSPORT PROTEIN EXBD-RELATED"/>
    <property type="match status" value="1"/>
</dbReference>
<reference evidence="8 9" key="1">
    <citation type="submission" date="2013-07" db="EMBL/GenBank/DDBJ databases">
        <title>Thioclava pacifica DSM 10166 Genome Sequencing.</title>
        <authorList>
            <person name="Lai Q."/>
            <person name="Shao Z."/>
        </authorList>
    </citation>
    <scope>NUCLEOTIDE SEQUENCE [LARGE SCALE GENOMIC DNA]</scope>
    <source>
        <strain evidence="8 9">DSM 10166</strain>
    </source>
</reference>
<dbReference type="PANTHER" id="PTHR30558">
    <property type="entry name" value="EXBD MEMBRANE COMPONENT OF PMF-DRIVEN MACROMOLECULE IMPORT SYSTEM"/>
    <property type="match status" value="1"/>
</dbReference>
<dbReference type="eggNOG" id="COG0848">
    <property type="taxonomic scope" value="Bacteria"/>
</dbReference>
<evidence type="ECO:0000313" key="9">
    <source>
        <dbReference type="Proteomes" id="UP000027432"/>
    </source>
</evidence>
<dbReference type="GO" id="GO:0022857">
    <property type="term" value="F:transmembrane transporter activity"/>
    <property type="evidence" value="ECO:0007669"/>
    <property type="project" value="InterPro"/>
</dbReference>
<gene>
    <name evidence="8" type="ORF">TP2_00935</name>
</gene>
<evidence type="ECO:0000256" key="4">
    <source>
        <dbReference type="ARBA" id="ARBA00022692"/>
    </source>
</evidence>
<dbReference type="Gene3D" id="3.30.420.270">
    <property type="match status" value="1"/>
</dbReference>
<keyword evidence="4 7" id="KW-0812">Transmembrane</keyword>
<dbReference type="OrthoDB" id="5456447at2"/>
<dbReference type="AlphaFoldDB" id="A0A074JET8"/>
<keyword evidence="7" id="KW-0653">Protein transport</keyword>
<keyword evidence="7" id="KW-0813">Transport</keyword>
<dbReference type="EMBL" id="AUND01000001">
    <property type="protein sequence ID" value="KEO56116.1"/>
    <property type="molecule type" value="Genomic_DNA"/>
</dbReference>
<dbReference type="GO" id="GO:0005886">
    <property type="term" value="C:plasma membrane"/>
    <property type="evidence" value="ECO:0007669"/>
    <property type="project" value="UniProtKB-SubCell"/>
</dbReference>
<comment type="caution">
    <text evidence="8">The sequence shown here is derived from an EMBL/GenBank/DDBJ whole genome shotgun (WGS) entry which is preliminary data.</text>
</comment>
<keyword evidence="3" id="KW-1003">Cell membrane</keyword>
<dbReference type="Proteomes" id="UP000027432">
    <property type="component" value="Unassembled WGS sequence"/>
</dbReference>
<dbReference type="RefSeq" id="WP_038072388.1">
    <property type="nucleotide sequence ID" value="NZ_AUND01000001.1"/>
</dbReference>
<name>A0A074JET8_9RHOB</name>
<evidence type="ECO:0000313" key="8">
    <source>
        <dbReference type="EMBL" id="KEO56116.1"/>
    </source>
</evidence>
<evidence type="ECO:0000256" key="1">
    <source>
        <dbReference type="ARBA" id="ARBA00004162"/>
    </source>
</evidence>
<organism evidence="8 9">
    <name type="scientific">Thioclava pacifica DSM 10166</name>
    <dbReference type="NCBI Taxonomy" id="1353537"/>
    <lineage>
        <taxon>Bacteria</taxon>
        <taxon>Pseudomonadati</taxon>
        <taxon>Pseudomonadota</taxon>
        <taxon>Alphaproteobacteria</taxon>
        <taxon>Rhodobacterales</taxon>
        <taxon>Paracoccaceae</taxon>
        <taxon>Thioclava</taxon>
    </lineage>
</organism>
<evidence type="ECO:0000256" key="2">
    <source>
        <dbReference type="ARBA" id="ARBA00005811"/>
    </source>
</evidence>
<dbReference type="InterPro" id="IPR003400">
    <property type="entry name" value="ExbD"/>
</dbReference>
<evidence type="ECO:0000256" key="6">
    <source>
        <dbReference type="ARBA" id="ARBA00023136"/>
    </source>
</evidence>
<protein>
    <recommendedName>
        <fullName evidence="10">Biopolymer transporter ExbD</fullName>
    </recommendedName>
</protein>
<comment type="subcellular location">
    <subcellularLocation>
        <location evidence="1">Cell membrane</location>
        <topology evidence="1">Single-pass membrane protein</topology>
    </subcellularLocation>
    <subcellularLocation>
        <location evidence="7">Cell membrane</location>
        <topology evidence="7">Single-pass type II membrane protein</topology>
    </subcellularLocation>
</comment>
<dbReference type="Pfam" id="PF02472">
    <property type="entry name" value="ExbD"/>
    <property type="match status" value="1"/>
</dbReference>
<evidence type="ECO:0000256" key="5">
    <source>
        <dbReference type="ARBA" id="ARBA00022989"/>
    </source>
</evidence>
<evidence type="ECO:0008006" key="10">
    <source>
        <dbReference type="Google" id="ProtNLM"/>
    </source>
</evidence>